<evidence type="ECO:0000256" key="1">
    <source>
        <dbReference type="SAM" id="MobiDB-lite"/>
    </source>
</evidence>
<feature type="region of interest" description="Disordered" evidence="1">
    <location>
        <begin position="65"/>
        <end position="144"/>
    </location>
</feature>
<evidence type="ECO:0000313" key="3">
    <source>
        <dbReference type="Proteomes" id="UP001283361"/>
    </source>
</evidence>
<dbReference type="Proteomes" id="UP001283361">
    <property type="component" value="Unassembled WGS sequence"/>
</dbReference>
<name>A0AAE0XMF0_9GAST</name>
<dbReference type="EMBL" id="JAWDGP010008028">
    <property type="protein sequence ID" value="KAK3696872.1"/>
    <property type="molecule type" value="Genomic_DNA"/>
</dbReference>
<keyword evidence="3" id="KW-1185">Reference proteome</keyword>
<organism evidence="2 3">
    <name type="scientific">Elysia crispata</name>
    <name type="common">lettuce slug</name>
    <dbReference type="NCBI Taxonomy" id="231223"/>
    <lineage>
        <taxon>Eukaryota</taxon>
        <taxon>Metazoa</taxon>
        <taxon>Spiralia</taxon>
        <taxon>Lophotrochozoa</taxon>
        <taxon>Mollusca</taxon>
        <taxon>Gastropoda</taxon>
        <taxon>Heterobranchia</taxon>
        <taxon>Euthyneura</taxon>
        <taxon>Panpulmonata</taxon>
        <taxon>Sacoglossa</taxon>
        <taxon>Placobranchoidea</taxon>
        <taxon>Plakobranchidae</taxon>
        <taxon>Elysia</taxon>
    </lineage>
</organism>
<comment type="caution">
    <text evidence="2">The sequence shown here is derived from an EMBL/GenBank/DDBJ whole genome shotgun (WGS) entry which is preliminary data.</text>
</comment>
<feature type="compositionally biased region" description="Basic and acidic residues" evidence="1">
    <location>
        <begin position="94"/>
        <end position="135"/>
    </location>
</feature>
<accession>A0AAE0XMF0</accession>
<evidence type="ECO:0000313" key="2">
    <source>
        <dbReference type="EMBL" id="KAK3696872.1"/>
    </source>
</evidence>
<sequence>MKSNDKFWYFTSSIDTRVKEEETVVTYSTIKSEERFQNDLLKALNGQDLVGGNDSPELDIHFEFRGSDVDGDNQKLHRNSKLNDICSPELSDDDSPKLSDNHSPELSDNHSSELSDNHSPELNDNHSPELNDNHSPDLSNNHSP</sequence>
<dbReference type="AlphaFoldDB" id="A0AAE0XMF0"/>
<protein>
    <submittedName>
        <fullName evidence="2">Uncharacterized protein</fullName>
    </submittedName>
</protein>
<gene>
    <name evidence="2" type="ORF">RRG08_018308</name>
</gene>
<proteinExistence type="predicted"/>
<reference evidence="2" key="1">
    <citation type="journal article" date="2023" name="G3 (Bethesda)">
        <title>A reference genome for the long-term kleptoplast-retaining sea slug Elysia crispata morphotype clarki.</title>
        <authorList>
            <person name="Eastman K.E."/>
            <person name="Pendleton A.L."/>
            <person name="Shaikh M.A."/>
            <person name="Suttiyut T."/>
            <person name="Ogas R."/>
            <person name="Tomko P."/>
            <person name="Gavelis G."/>
            <person name="Widhalm J.R."/>
            <person name="Wisecaver J.H."/>
        </authorList>
    </citation>
    <scope>NUCLEOTIDE SEQUENCE</scope>
    <source>
        <strain evidence="2">ECLA1</strain>
    </source>
</reference>
<feature type="compositionally biased region" description="Basic and acidic residues" evidence="1">
    <location>
        <begin position="65"/>
        <end position="75"/>
    </location>
</feature>